<dbReference type="GO" id="GO:0003743">
    <property type="term" value="F:translation initiation factor activity"/>
    <property type="evidence" value="ECO:0007669"/>
    <property type="project" value="InterPro"/>
</dbReference>
<dbReference type="EMBL" id="JAIWOZ010000002">
    <property type="protein sequence ID" value="KAH6608404.1"/>
    <property type="molecule type" value="Genomic_DNA"/>
</dbReference>
<feature type="non-terminal residue" evidence="5">
    <location>
        <position position="148"/>
    </location>
</feature>
<dbReference type="InterPro" id="IPR012340">
    <property type="entry name" value="NA-bd_OB-fold"/>
</dbReference>
<evidence type="ECO:0000256" key="3">
    <source>
        <dbReference type="SAM" id="MobiDB-lite"/>
    </source>
</evidence>
<protein>
    <recommendedName>
        <fullName evidence="4">S1-like domain-containing protein</fullName>
    </recommendedName>
</protein>
<accession>A0A9P8TX69</accession>
<dbReference type="SUPFAM" id="SSF50249">
    <property type="entry name" value="Nucleic acid-binding proteins"/>
    <property type="match status" value="1"/>
</dbReference>
<dbReference type="InterPro" id="IPR006196">
    <property type="entry name" value="RNA-binding_domain_S1_IF1"/>
</dbReference>
<dbReference type="SMART" id="SM00652">
    <property type="entry name" value="eIF1a"/>
    <property type="match status" value="1"/>
</dbReference>
<keyword evidence="2" id="KW-0694">RNA-binding</keyword>
<dbReference type="InterPro" id="IPR001253">
    <property type="entry name" value="TIF_eIF-1A"/>
</dbReference>
<dbReference type="PANTHER" id="PTHR21641">
    <property type="entry name" value="TRANSLATION INITIATION FACTOR-RELATED"/>
    <property type="match status" value="1"/>
</dbReference>
<dbReference type="Gene3D" id="2.40.50.140">
    <property type="entry name" value="Nucleic acid-binding proteins"/>
    <property type="match status" value="1"/>
</dbReference>
<dbReference type="GO" id="GO:0005634">
    <property type="term" value="C:nucleus"/>
    <property type="evidence" value="ECO:0007669"/>
    <property type="project" value="TreeGrafter"/>
</dbReference>
<gene>
    <name evidence="5" type="ORF">Trco_001750</name>
</gene>
<dbReference type="Pfam" id="PF01176">
    <property type="entry name" value="eIF-1a"/>
    <property type="match status" value="1"/>
</dbReference>
<feature type="region of interest" description="Disordered" evidence="3">
    <location>
        <begin position="111"/>
        <end position="148"/>
    </location>
</feature>
<reference evidence="5" key="1">
    <citation type="submission" date="2021-08" db="EMBL/GenBank/DDBJ databases">
        <title>Chromosome-Level Trichoderma cornu-damae using Hi-C Data.</title>
        <authorList>
            <person name="Kim C.S."/>
        </authorList>
    </citation>
    <scope>NUCLEOTIDE SEQUENCE</scope>
    <source>
        <strain evidence="5">KA19-0412C</strain>
    </source>
</reference>
<feature type="compositionally biased region" description="Acidic residues" evidence="3">
    <location>
        <begin position="132"/>
        <end position="148"/>
    </location>
</feature>
<evidence type="ECO:0000256" key="1">
    <source>
        <dbReference type="ARBA" id="ARBA00007340"/>
    </source>
</evidence>
<keyword evidence="6" id="KW-1185">Reference proteome</keyword>
<dbReference type="GO" id="GO:0003723">
    <property type="term" value="F:RNA binding"/>
    <property type="evidence" value="ECO:0007669"/>
    <property type="project" value="UniProtKB-KW"/>
</dbReference>
<evidence type="ECO:0000313" key="5">
    <source>
        <dbReference type="EMBL" id="KAH6608404.1"/>
    </source>
</evidence>
<dbReference type="PANTHER" id="PTHR21641:SF0">
    <property type="entry name" value="RNA-BINDING PROTEIN EIF1AD-RELATED"/>
    <property type="match status" value="1"/>
</dbReference>
<dbReference type="AlphaFoldDB" id="A0A9P8TX69"/>
<dbReference type="InterPro" id="IPR039294">
    <property type="entry name" value="EIF1AD"/>
</dbReference>
<sequence length="148" mass="16674">AAMGRPKRNVLAAAQEALSPPDALEATQVIVRVLKPEGNNLYACEMPNKKPVVLELAQRFRNTIWIKRGGFVLAEGYLVGTRDSRAMGEIINVVRDEKLWRKQPYWPKEFAKAAQGFGDEESDSNVGKLPPSDDEEEEDEEDEEDEEE</sequence>
<comment type="similarity">
    <text evidence="1">Belongs to the EIF1AD family.</text>
</comment>
<proteinExistence type="inferred from homology"/>
<comment type="caution">
    <text evidence="5">The sequence shown here is derived from an EMBL/GenBank/DDBJ whole genome shotgun (WGS) entry which is preliminary data.</text>
</comment>
<evidence type="ECO:0000256" key="2">
    <source>
        <dbReference type="ARBA" id="ARBA00022884"/>
    </source>
</evidence>
<organism evidence="5 6">
    <name type="scientific">Trichoderma cornu-damae</name>
    <dbReference type="NCBI Taxonomy" id="654480"/>
    <lineage>
        <taxon>Eukaryota</taxon>
        <taxon>Fungi</taxon>
        <taxon>Dikarya</taxon>
        <taxon>Ascomycota</taxon>
        <taxon>Pezizomycotina</taxon>
        <taxon>Sordariomycetes</taxon>
        <taxon>Hypocreomycetidae</taxon>
        <taxon>Hypocreales</taxon>
        <taxon>Hypocreaceae</taxon>
        <taxon>Trichoderma</taxon>
    </lineage>
</organism>
<name>A0A9P8TX69_9HYPO</name>
<evidence type="ECO:0000313" key="6">
    <source>
        <dbReference type="Proteomes" id="UP000827724"/>
    </source>
</evidence>
<dbReference type="OrthoDB" id="1738325at2759"/>
<dbReference type="Proteomes" id="UP000827724">
    <property type="component" value="Unassembled WGS sequence"/>
</dbReference>
<feature type="domain" description="S1-like" evidence="4">
    <location>
        <begin position="28"/>
        <end position="76"/>
    </location>
</feature>
<evidence type="ECO:0000259" key="4">
    <source>
        <dbReference type="Pfam" id="PF01176"/>
    </source>
</evidence>